<dbReference type="AlphaFoldDB" id="A0A9P0EAE7"/>
<name>A0A9P0EAE7_NEZVI</name>
<gene>
    <name evidence="1" type="ORF">NEZAVI_LOCUS3640</name>
</gene>
<sequence>MPVRERLEERKSTDFEEIEAKYGEDGLPRASRPKAKRALTMMVQMCLRRLKVAAYSAERTSYKKISGHVLKMLIDKNLKITVKIT</sequence>
<dbReference type="EMBL" id="OV725078">
    <property type="protein sequence ID" value="CAH1392890.1"/>
    <property type="molecule type" value="Genomic_DNA"/>
</dbReference>
<keyword evidence="2" id="KW-1185">Reference proteome</keyword>
<organism evidence="1 2">
    <name type="scientific">Nezara viridula</name>
    <name type="common">Southern green stink bug</name>
    <name type="synonym">Cimex viridulus</name>
    <dbReference type="NCBI Taxonomy" id="85310"/>
    <lineage>
        <taxon>Eukaryota</taxon>
        <taxon>Metazoa</taxon>
        <taxon>Ecdysozoa</taxon>
        <taxon>Arthropoda</taxon>
        <taxon>Hexapoda</taxon>
        <taxon>Insecta</taxon>
        <taxon>Pterygota</taxon>
        <taxon>Neoptera</taxon>
        <taxon>Paraneoptera</taxon>
        <taxon>Hemiptera</taxon>
        <taxon>Heteroptera</taxon>
        <taxon>Panheteroptera</taxon>
        <taxon>Pentatomomorpha</taxon>
        <taxon>Pentatomoidea</taxon>
        <taxon>Pentatomidae</taxon>
        <taxon>Pentatominae</taxon>
        <taxon>Nezara</taxon>
    </lineage>
</organism>
<accession>A0A9P0EAE7</accession>
<evidence type="ECO:0000313" key="2">
    <source>
        <dbReference type="Proteomes" id="UP001152798"/>
    </source>
</evidence>
<reference evidence="1" key="1">
    <citation type="submission" date="2022-01" db="EMBL/GenBank/DDBJ databases">
        <authorList>
            <person name="King R."/>
        </authorList>
    </citation>
    <scope>NUCLEOTIDE SEQUENCE</scope>
</reference>
<dbReference type="Proteomes" id="UP001152798">
    <property type="component" value="Chromosome 2"/>
</dbReference>
<evidence type="ECO:0000313" key="1">
    <source>
        <dbReference type="EMBL" id="CAH1392890.1"/>
    </source>
</evidence>
<protein>
    <submittedName>
        <fullName evidence="1">Uncharacterized protein</fullName>
    </submittedName>
</protein>
<proteinExistence type="predicted"/>